<dbReference type="AlphaFoldDB" id="A0A0N5CCR1"/>
<sequence length="507" mass="59860">MKLTSVSIPRNSKCLPPASTPRIIHEELTSESGTLSRKQSFASIVQNRQDYDENSNVILNNSHDTNEPMFQHEEQHVLPDDFDSFIFDTSSEDKLNPKIEEVVNKIHDWIQNEDKHKVYQKEDENDREDFFRWISDEERNKITEDILKCFHIEGEPMFQHEEQHVLPDDFDSFIFDTSSEDKLNPKIEEVVNKIHDWIQNEDKHKVYQKEDENDREDFFRWISDEERNNESGTLSRKQSFASIVQNRQDYDENSNVILNNSHDTNEPMFQHEEQHVLPDDFDSFIFDTSSEDKLNPKIEEVVNKIHDWIQNEDKHKVYQKEDENDREDFFRWISDEERNKITEDILKCFHIEGGGYEILTDVEVEQRYFAKNFDAIPLHLLLVHSTKDLLESLENVVRVPSAGEELYTIEDENFGAKFDVDVNYVETFPRVEIFRSPSYESVSSLDLTQSSYANSSFGYQTECDFDDLVNGVSEIEISHEEEPSMEDFLCEDEDVNVEFPESFFDKS</sequence>
<reference evidence="2" key="1">
    <citation type="submission" date="2017-02" db="UniProtKB">
        <authorList>
            <consortium name="WormBaseParasite"/>
        </authorList>
    </citation>
    <scope>IDENTIFICATION</scope>
</reference>
<name>A0A0N5CCR1_STREA</name>
<dbReference type="WBParaSite" id="SPAL_0001566100.1">
    <property type="protein sequence ID" value="SPAL_0001566100.1"/>
    <property type="gene ID" value="SPAL_0001566100"/>
</dbReference>
<evidence type="ECO:0000313" key="2">
    <source>
        <dbReference type="WBParaSite" id="SPAL_0001566100.1"/>
    </source>
</evidence>
<keyword evidence="1" id="KW-1185">Reference proteome</keyword>
<dbReference type="Proteomes" id="UP000046392">
    <property type="component" value="Unplaced"/>
</dbReference>
<evidence type="ECO:0000313" key="1">
    <source>
        <dbReference type="Proteomes" id="UP000046392"/>
    </source>
</evidence>
<organism evidence="1 2">
    <name type="scientific">Strongyloides papillosus</name>
    <name type="common">Intestinal threadworm</name>
    <dbReference type="NCBI Taxonomy" id="174720"/>
    <lineage>
        <taxon>Eukaryota</taxon>
        <taxon>Metazoa</taxon>
        <taxon>Ecdysozoa</taxon>
        <taxon>Nematoda</taxon>
        <taxon>Chromadorea</taxon>
        <taxon>Rhabditida</taxon>
        <taxon>Tylenchina</taxon>
        <taxon>Panagrolaimomorpha</taxon>
        <taxon>Strongyloidoidea</taxon>
        <taxon>Strongyloididae</taxon>
        <taxon>Strongyloides</taxon>
    </lineage>
</organism>
<accession>A0A0N5CCR1</accession>
<proteinExistence type="predicted"/>
<protein>
    <submittedName>
        <fullName evidence="2">Protein PFC0760c-like</fullName>
    </submittedName>
</protein>